<dbReference type="RefSeq" id="WP_078813173.1">
    <property type="nucleotide sequence ID" value="NZ_FUYE01000005.1"/>
</dbReference>
<dbReference type="AlphaFoldDB" id="A0A1T4XUL6"/>
<dbReference type="CDD" id="cd02518">
    <property type="entry name" value="GT2_SpsF"/>
    <property type="match status" value="1"/>
</dbReference>
<organism evidence="1 2">
    <name type="scientific">Prosthecobacter debontii</name>
    <dbReference type="NCBI Taxonomy" id="48467"/>
    <lineage>
        <taxon>Bacteria</taxon>
        <taxon>Pseudomonadati</taxon>
        <taxon>Verrucomicrobiota</taxon>
        <taxon>Verrucomicrobiia</taxon>
        <taxon>Verrucomicrobiales</taxon>
        <taxon>Verrucomicrobiaceae</taxon>
        <taxon>Prosthecobacter</taxon>
    </lineage>
</organism>
<gene>
    <name evidence="1" type="ORF">SAMN02745166_01988</name>
</gene>
<keyword evidence="2" id="KW-1185">Reference proteome</keyword>
<dbReference type="Gene3D" id="3.90.550.10">
    <property type="entry name" value="Spore Coat Polysaccharide Biosynthesis Protein SpsA, Chain A"/>
    <property type="match status" value="1"/>
</dbReference>
<dbReference type="Gene3D" id="3.40.50.11190">
    <property type="match status" value="1"/>
</dbReference>
<dbReference type="STRING" id="48467.SAMN02745166_01988"/>
<dbReference type="Proteomes" id="UP000190774">
    <property type="component" value="Unassembled WGS sequence"/>
</dbReference>
<dbReference type="SUPFAM" id="SSF53756">
    <property type="entry name" value="UDP-Glycosyltransferase/glycogen phosphorylase"/>
    <property type="match status" value="1"/>
</dbReference>
<dbReference type="PANTHER" id="PTHR42866">
    <property type="entry name" value="3-DEOXY-MANNO-OCTULOSONATE CYTIDYLYLTRANSFERASE"/>
    <property type="match status" value="1"/>
</dbReference>
<dbReference type="Pfam" id="PF02348">
    <property type="entry name" value="CTP_transf_3"/>
    <property type="match status" value="1"/>
</dbReference>
<dbReference type="PANTHER" id="PTHR42866:SF1">
    <property type="entry name" value="SPORE COAT POLYSACCHARIDE BIOSYNTHESIS PROTEIN SPSF"/>
    <property type="match status" value="1"/>
</dbReference>
<evidence type="ECO:0000313" key="2">
    <source>
        <dbReference type="Proteomes" id="UP000190774"/>
    </source>
</evidence>
<dbReference type="OrthoDB" id="196487at2"/>
<accession>A0A1T4XUL6</accession>
<dbReference type="InterPro" id="IPR029044">
    <property type="entry name" value="Nucleotide-diphossugar_trans"/>
</dbReference>
<reference evidence="2" key="1">
    <citation type="submission" date="2017-02" db="EMBL/GenBank/DDBJ databases">
        <authorList>
            <person name="Varghese N."/>
            <person name="Submissions S."/>
        </authorList>
    </citation>
    <scope>NUCLEOTIDE SEQUENCE [LARGE SCALE GENOMIC DNA]</scope>
    <source>
        <strain evidence="2">ATCC 700200</strain>
    </source>
</reference>
<dbReference type="EMBL" id="FUYE01000005">
    <property type="protein sequence ID" value="SKA92838.1"/>
    <property type="molecule type" value="Genomic_DNA"/>
</dbReference>
<evidence type="ECO:0000313" key="1">
    <source>
        <dbReference type="EMBL" id="SKA92838.1"/>
    </source>
</evidence>
<dbReference type="InterPro" id="IPR003329">
    <property type="entry name" value="Cytidylyl_trans"/>
</dbReference>
<dbReference type="Gene3D" id="3.40.50.2000">
    <property type="entry name" value="Glycogen Phosphorylase B"/>
    <property type="match status" value="1"/>
</dbReference>
<protein>
    <submittedName>
        <fullName evidence="1">Spore coat polysaccharide biosynthesis protein SpsF</fullName>
    </submittedName>
</protein>
<dbReference type="GO" id="GO:0005829">
    <property type="term" value="C:cytosol"/>
    <property type="evidence" value="ECO:0007669"/>
    <property type="project" value="TreeGrafter"/>
</dbReference>
<dbReference type="SUPFAM" id="SSF53448">
    <property type="entry name" value="Nucleotide-diphospho-sugar transferases"/>
    <property type="match status" value="1"/>
</dbReference>
<proteinExistence type="predicted"/>
<sequence length="598" mass="65757">MSDSRRAVAIIQARMGSARFPRKVLADLHGQPVIWHLIHRIGQCREIDEIVVATSDQSGDDDLAAYVSNLGIRVVRGSETNVLERLLKAAEESEADIIVRVTGDAPLVDPQSLDDQVSVMVAAHADFCVSEPEVPNINEGFEAFTMAALTKLQIEAGDDPIAKEHTCTYFKKNPGFVQVVYAQVPEELQYRGARISVDTPPDLAFLNLLHERLDVAPGELDIREVVQLLRREPQLTQINAGVVQKTAGAVSRTAIFRCDASAQIGFGHLIRCLALAEVLRDEQSLGITFVTRPSEAASRLISQQRHRHWILDENLDAWDQLEAKVSQDKADVLVLDVRDGVSPPRLESLQRKTGALLVDIDDPEDKRLVCDLLFYPPVPQLDHMDWAGLKGTKHAGWDWLLLRKQFHEAHQRRVAVPLVSQDRPVILVTMGGSDPAGLTLKASAALANVPGCFHVLFVLGGAFCHDEAFEEQLSKVSYSYEILRSVDAMADLMLRVDLAVACFSVTAYELATVGVPSIFLSLTADHYESSLPFVLDGLALSLGVHDQVKGETLTAAISEILVDTPRRLLMSQAALTKTDGLGARRIAQTITNHLTKRI</sequence>
<name>A0A1T4XUL6_9BACT</name>